<keyword evidence="2" id="KW-1185">Reference proteome</keyword>
<evidence type="ECO:0000313" key="2">
    <source>
        <dbReference type="Proteomes" id="UP000318288"/>
    </source>
</evidence>
<dbReference type="Proteomes" id="UP000318288">
    <property type="component" value="Unassembled WGS sequence"/>
</dbReference>
<sequence>MSATENKPANVSMTTPDGRMSVEFRWIRDRFVHRVFVDEIEVGHSTDGDGEMDWPPSPPIQQLSLENIGGKPAILGVGAAGRGHWSISVEALDSLENPGLKFDLACRCPGEAGLLASTYRLTGDVTLSALHGAIESLADDATRVVAEAGNGDAPSATHRWAYCLNTGKS</sequence>
<proteinExistence type="predicted"/>
<gene>
    <name evidence="1" type="ORF">Poly51_12480</name>
</gene>
<reference evidence="1 2" key="1">
    <citation type="submission" date="2019-02" db="EMBL/GenBank/DDBJ databases">
        <title>Deep-cultivation of Planctomycetes and their phenomic and genomic characterization uncovers novel biology.</title>
        <authorList>
            <person name="Wiegand S."/>
            <person name="Jogler M."/>
            <person name="Boedeker C."/>
            <person name="Pinto D."/>
            <person name="Vollmers J."/>
            <person name="Rivas-Marin E."/>
            <person name="Kohn T."/>
            <person name="Peeters S.H."/>
            <person name="Heuer A."/>
            <person name="Rast P."/>
            <person name="Oberbeckmann S."/>
            <person name="Bunk B."/>
            <person name="Jeske O."/>
            <person name="Meyerdierks A."/>
            <person name="Storesund J.E."/>
            <person name="Kallscheuer N."/>
            <person name="Luecker S."/>
            <person name="Lage O.M."/>
            <person name="Pohl T."/>
            <person name="Merkel B.J."/>
            <person name="Hornburger P."/>
            <person name="Mueller R.-W."/>
            <person name="Bruemmer F."/>
            <person name="Labrenz M."/>
            <person name="Spormann A.M."/>
            <person name="Op Den Camp H."/>
            <person name="Overmann J."/>
            <person name="Amann R."/>
            <person name="Jetten M.S.M."/>
            <person name="Mascher T."/>
            <person name="Medema M.H."/>
            <person name="Devos D.P."/>
            <person name="Kaster A.-K."/>
            <person name="Ovreas L."/>
            <person name="Rohde M."/>
            <person name="Galperin M.Y."/>
            <person name="Jogler C."/>
        </authorList>
    </citation>
    <scope>NUCLEOTIDE SEQUENCE [LARGE SCALE GENOMIC DNA]</scope>
    <source>
        <strain evidence="1 2">Poly51</strain>
    </source>
</reference>
<protein>
    <submittedName>
        <fullName evidence="1">Uncharacterized protein</fullName>
    </submittedName>
</protein>
<evidence type="ECO:0000313" key="1">
    <source>
        <dbReference type="EMBL" id="TWU58470.1"/>
    </source>
</evidence>
<name>A0A5C6FD10_9BACT</name>
<dbReference type="RefSeq" id="WP_146455388.1">
    <property type="nucleotide sequence ID" value="NZ_SJPW01000002.1"/>
</dbReference>
<dbReference type="OrthoDB" id="273982at2"/>
<accession>A0A5C6FD10</accession>
<dbReference type="EMBL" id="SJPW01000002">
    <property type="protein sequence ID" value="TWU58470.1"/>
    <property type="molecule type" value="Genomic_DNA"/>
</dbReference>
<organism evidence="1 2">
    <name type="scientific">Rubripirellula tenax</name>
    <dbReference type="NCBI Taxonomy" id="2528015"/>
    <lineage>
        <taxon>Bacteria</taxon>
        <taxon>Pseudomonadati</taxon>
        <taxon>Planctomycetota</taxon>
        <taxon>Planctomycetia</taxon>
        <taxon>Pirellulales</taxon>
        <taxon>Pirellulaceae</taxon>
        <taxon>Rubripirellula</taxon>
    </lineage>
</organism>
<dbReference type="AlphaFoldDB" id="A0A5C6FD10"/>
<comment type="caution">
    <text evidence="1">The sequence shown here is derived from an EMBL/GenBank/DDBJ whole genome shotgun (WGS) entry which is preliminary data.</text>
</comment>